<dbReference type="CDD" id="cd07182">
    <property type="entry name" value="RNase_HII_bacteria_HII_like"/>
    <property type="match status" value="1"/>
</dbReference>
<dbReference type="Gene3D" id="3.30.420.10">
    <property type="entry name" value="Ribonuclease H-like superfamily/Ribonuclease H"/>
    <property type="match status" value="1"/>
</dbReference>
<name>A0A6J4HC21_9ACTN</name>
<evidence type="ECO:0000256" key="2">
    <source>
        <dbReference type="ARBA" id="ARBA00001946"/>
    </source>
</evidence>
<dbReference type="NCBIfam" id="NF000595">
    <property type="entry name" value="PRK00015.1-3"/>
    <property type="match status" value="1"/>
</dbReference>
<keyword evidence="8 14" id="KW-0963">Cytoplasm</keyword>
<dbReference type="GO" id="GO:0003723">
    <property type="term" value="F:RNA binding"/>
    <property type="evidence" value="ECO:0007669"/>
    <property type="project" value="UniProtKB-UniRule"/>
</dbReference>
<evidence type="ECO:0000256" key="7">
    <source>
        <dbReference type="ARBA" id="ARBA00019179"/>
    </source>
</evidence>
<evidence type="ECO:0000256" key="8">
    <source>
        <dbReference type="ARBA" id="ARBA00022490"/>
    </source>
</evidence>
<feature type="binding site" evidence="14 15">
    <location>
        <position position="45"/>
    </location>
    <ligand>
        <name>a divalent metal cation</name>
        <dbReference type="ChEBI" id="CHEBI:60240"/>
    </ligand>
</feature>
<proteinExistence type="inferred from homology"/>
<dbReference type="SUPFAM" id="SSF53098">
    <property type="entry name" value="Ribonuclease H-like"/>
    <property type="match status" value="1"/>
</dbReference>
<evidence type="ECO:0000256" key="16">
    <source>
        <dbReference type="RuleBase" id="RU003515"/>
    </source>
</evidence>
<feature type="binding site" evidence="14 15">
    <location>
        <position position="46"/>
    </location>
    <ligand>
        <name>a divalent metal cation</name>
        <dbReference type="ChEBI" id="CHEBI:60240"/>
    </ligand>
</feature>
<dbReference type="EMBL" id="CADCSZ010000031">
    <property type="protein sequence ID" value="CAA9217370.1"/>
    <property type="molecule type" value="Genomic_DNA"/>
</dbReference>
<dbReference type="InterPro" id="IPR036397">
    <property type="entry name" value="RNaseH_sf"/>
</dbReference>
<comment type="cofactor">
    <cofactor evidence="14 15">
        <name>Mn(2+)</name>
        <dbReference type="ChEBI" id="CHEBI:29035"/>
    </cofactor>
    <cofactor evidence="14 15">
        <name>Mg(2+)</name>
        <dbReference type="ChEBI" id="CHEBI:18420"/>
    </cofactor>
    <text evidence="14 15">Manganese or magnesium. Binds 1 divalent metal ion per monomer in the absence of substrate. May bind a second metal ion after substrate binding.</text>
</comment>
<evidence type="ECO:0000256" key="12">
    <source>
        <dbReference type="ARBA" id="ARBA00022801"/>
    </source>
</evidence>
<dbReference type="GO" id="GO:0005737">
    <property type="term" value="C:cytoplasm"/>
    <property type="evidence" value="ECO:0007669"/>
    <property type="project" value="UniProtKB-SubCell"/>
</dbReference>
<keyword evidence="10 14" id="KW-0479">Metal-binding</keyword>
<evidence type="ECO:0000256" key="3">
    <source>
        <dbReference type="ARBA" id="ARBA00004065"/>
    </source>
</evidence>
<evidence type="ECO:0000256" key="11">
    <source>
        <dbReference type="ARBA" id="ARBA00022759"/>
    </source>
</evidence>
<keyword evidence="11 14" id="KW-0255">Endonuclease</keyword>
<evidence type="ECO:0000256" key="15">
    <source>
        <dbReference type="PROSITE-ProRule" id="PRU01319"/>
    </source>
</evidence>
<dbReference type="PANTHER" id="PTHR10954:SF18">
    <property type="entry name" value="RIBONUCLEASE HII"/>
    <property type="match status" value="1"/>
</dbReference>
<evidence type="ECO:0000256" key="14">
    <source>
        <dbReference type="HAMAP-Rule" id="MF_00052"/>
    </source>
</evidence>
<accession>A0A6J4HC21</accession>
<dbReference type="InterPro" id="IPR001352">
    <property type="entry name" value="RNase_HII/HIII"/>
</dbReference>
<comment type="similarity">
    <text evidence="5 14 16">Belongs to the RNase HII family.</text>
</comment>
<evidence type="ECO:0000259" key="18">
    <source>
        <dbReference type="PROSITE" id="PS51975"/>
    </source>
</evidence>
<protein>
    <recommendedName>
        <fullName evidence="7 14">Ribonuclease HII</fullName>
        <shortName evidence="14">RNase HII</shortName>
        <ecNumber evidence="6 14">3.1.26.4</ecNumber>
    </recommendedName>
</protein>
<dbReference type="GO" id="GO:0004523">
    <property type="term" value="F:RNA-DNA hybrid ribonuclease activity"/>
    <property type="evidence" value="ECO:0007669"/>
    <property type="project" value="UniProtKB-UniRule"/>
</dbReference>
<sequence length="235" mass="25688">MVAPLGKAPLLRPAGRRKPTKATAPTLTLEKELWAGGHEVVVGLDEVGRGAWAGPLAVGAAVLPQGRRVLGVRDSKMLTERERERLFGRVAGWCAAWHVGMASQVECDELGMAEAQRIAAARAIAGLGVAPDKVLLDGSWDFVGLGTTIRVIKGDATVLSIAAASILAKVTRDRLMREMHEHYPWWWFDDNKGYPCPKHKAVLQGFGPSAIHRRSWVFMDHTPWGGRTSREPTLF</sequence>
<comment type="subcellular location">
    <subcellularLocation>
        <location evidence="4 14">Cytoplasm</location>
    </subcellularLocation>
</comment>
<evidence type="ECO:0000256" key="9">
    <source>
        <dbReference type="ARBA" id="ARBA00022722"/>
    </source>
</evidence>
<feature type="region of interest" description="Disordered" evidence="17">
    <location>
        <begin position="1"/>
        <end position="23"/>
    </location>
</feature>
<dbReference type="GO" id="GO:0043137">
    <property type="term" value="P:DNA replication, removal of RNA primer"/>
    <property type="evidence" value="ECO:0007669"/>
    <property type="project" value="TreeGrafter"/>
</dbReference>
<feature type="domain" description="RNase H type-2" evidence="18">
    <location>
        <begin position="39"/>
        <end position="235"/>
    </location>
</feature>
<dbReference type="GO" id="GO:0030145">
    <property type="term" value="F:manganese ion binding"/>
    <property type="evidence" value="ECO:0007669"/>
    <property type="project" value="UniProtKB-UniRule"/>
</dbReference>
<comment type="catalytic activity">
    <reaction evidence="1 14 15 16">
        <text>Endonucleolytic cleavage to 5'-phosphomonoester.</text>
        <dbReference type="EC" id="3.1.26.4"/>
    </reaction>
</comment>
<comment type="cofactor">
    <cofactor evidence="2">
        <name>Mg(2+)</name>
        <dbReference type="ChEBI" id="CHEBI:18420"/>
    </cofactor>
</comment>
<keyword evidence="9 14" id="KW-0540">Nuclease</keyword>
<dbReference type="InterPro" id="IPR022898">
    <property type="entry name" value="RNase_HII"/>
</dbReference>
<organism evidence="19">
    <name type="scientific">uncultured Acidimicrobiales bacterium</name>
    <dbReference type="NCBI Taxonomy" id="310071"/>
    <lineage>
        <taxon>Bacteria</taxon>
        <taxon>Bacillati</taxon>
        <taxon>Actinomycetota</taxon>
        <taxon>Acidimicrobiia</taxon>
        <taxon>Acidimicrobiales</taxon>
        <taxon>environmental samples</taxon>
    </lineage>
</organism>
<evidence type="ECO:0000313" key="19">
    <source>
        <dbReference type="EMBL" id="CAA9217370.1"/>
    </source>
</evidence>
<evidence type="ECO:0000256" key="10">
    <source>
        <dbReference type="ARBA" id="ARBA00022723"/>
    </source>
</evidence>
<keyword evidence="12 14" id="KW-0378">Hydrolase</keyword>
<dbReference type="GO" id="GO:0032299">
    <property type="term" value="C:ribonuclease H2 complex"/>
    <property type="evidence" value="ECO:0007669"/>
    <property type="project" value="TreeGrafter"/>
</dbReference>
<dbReference type="InterPro" id="IPR024567">
    <property type="entry name" value="RNase_HII/HIII_dom"/>
</dbReference>
<reference evidence="19" key="1">
    <citation type="submission" date="2020-02" db="EMBL/GenBank/DDBJ databases">
        <authorList>
            <person name="Meier V. D."/>
        </authorList>
    </citation>
    <scope>NUCLEOTIDE SEQUENCE</scope>
    <source>
        <strain evidence="19">AVDCRST_MAG76</strain>
    </source>
</reference>
<evidence type="ECO:0000256" key="5">
    <source>
        <dbReference type="ARBA" id="ARBA00007383"/>
    </source>
</evidence>
<dbReference type="AlphaFoldDB" id="A0A6J4HC21"/>
<dbReference type="PROSITE" id="PS51975">
    <property type="entry name" value="RNASE_H_2"/>
    <property type="match status" value="1"/>
</dbReference>
<evidence type="ECO:0000256" key="1">
    <source>
        <dbReference type="ARBA" id="ARBA00000077"/>
    </source>
</evidence>
<feature type="binding site" evidence="14 15">
    <location>
        <position position="137"/>
    </location>
    <ligand>
        <name>a divalent metal cation</name>
        <dbReference type="ChEBI" id="CHEBI:60240"/>
    </ligand>
</feature>
<dbReference type="InterPro" id="IPR012337">
    <property type="entry name" value="RNaseH-like_sf"/>
</dbReference>
<dbReference type="GO" id="GO:0006298">
    <property type="term" value="P:mismatch repair"/>
    <property type="evidence" value="ECO:0007669"/>
    <property type="project" value="TreeGrafter"/>
</dbReference>
<evidence type="ECO:0000256" key="4">
    <source>
        <dbReference type="ARBA" id="ARBA00004496"/>
    </source>
</evidence>
<keyword evidence="13 14" id="KW-0464">Manganese</keyword>
<dbReference type="EC" id="3.1.26.4" evidence="6 14"/>
<evidence type="ECO:0000256" key="17">
    <source>
        <dbReference type="SAM" id="MobiDB-lite"/>
    </source>
</evidence>
<dbReference type="PANTHER" id="PTHR10954">
    <property type="entry name" value="RIBONUCLEASE H2 SUBUNIT A"/>
    <property type="match status" value="1"/>
</dbReference>
<comment type="function">
    <text evidence="3 14 16">Endonuclease that specifically degrades the RNA of RNA-DNA hybrids.</text>
</comment>
<evidence type="ECO:0000256" key="6">
    <source>
        <dbReference type="ARBA" id="ARBA00012180"/>
    </source>
</evidence>
<dbReference type="HAMAP" id="MF_00052_B">
    <property type="entry name" value="RNase_HII_B"/>
    <property type="match status" value="1"/>
</dbReference>
<dbReference type="Pfam" id="PF01351">
    <property type="entry name" value="RNase_HII"/>
    <property type="match status" value="1"/>
</dbReference>
<gene>
    <name evidence="14" type="primary">rnhB</name>
    <name evidence="19" type="ORF">AVDCRST_MAG76-490</name>
</gene>
<evidence type="ECO:0000256" key="13">
    <source>
        <dbReference type="ARBA" id="ARBA00023211"/>
    </source>
</evidence>